<proteinExistence type="inferred from homology"/>
<dbReference type="Gene3D" id="3.20.20.60">
    <property type="entry name" value="Phosphoenolpyruvate-binding domains"/>
    <property type="match status" value="1"/>
</dbReference>
<evidence type="ECO:0000256" key="3">
    <source>
        <dbReference type="ARBA" id="ARBA00022723"/>
    </source>
</evidence>
<evidence type="ECO:0000256" key="1">
    <source>
        <dbReference type="ARBA" id="ARBA00001946"/>
    </source>
</evidence>
<evidence type="ECO:0000313" key="8">
    <source>
        <dbReference type="EMBL" id="PLR26579.1"/>
    </source>
</evidence>
<dbReference type="InterPro" id="IPR011206">
    <property type="entry name" value="Citrate_lyase_beta/mcl1/mcl2"/>
</dbReference>
<sequence>MTFRSLLFVPGTRPDRFGKALDAGADAVCIDMEDAVPPAGKGEARASALAFLAVPRTAAVGLRINGVRTLEGLKDLVALAESQARPDFLMIPKVAAPEDLLTAGEVLPGLPLWPVVESAEGLRRAFEICAAPGVAGALFGGADLSADLGSTMDWDALLLGRGTLIAACGRAGVASLDVPHLNIADPDDLTASTLRAKALGFTGRSCIHPAQVAAVNAAYTPSPAEIERAQRVVEAFDAAGGAAALLDGKLIELPVIRTARRVLDRAQV</sequence>
<keyword evidence="3 6" id="KW-0479">Metal-binding</keyword>
<comment type="similarity">
    <text evidence="2">Belongs to the HpcH/HpaI aldolase family.</text>
</comment>
<keyword evidence="8" id="KW-0456">Lyase</keyword>
<feature type="binding site" evidence="5">
    <location>
        <position position="63"/>
    </location>
    <ligand>
        <name>substrate</name>
    </ligand>
</feature>
<dbReference type="PIRSF" id="PIRSF015582">
    <property type="entry name" value="Cit_lyase_B"/>
    <property type="match status" value="1"/>
</dbReference>
<reference evidence="8 9" key="1">
    <citation type="submission" date="2017-12" db="EMBL/GenBank/DDBJ databases">
        <title>The genome sequence of Caulobacter sp. 410.</title>
        <authorList>
            <person name="Gao J."/>
            <person name="Mao X."/>
            <person name="Sun J."/>
        </authorList>
    </citation>
    <scope>NUCLEOTIDE SEQUENCE [LARGE SCALE GENOMIC DNA]</scope>
    <source>
        <strain evidence="8 9">410</strain>
    </source>
</reference>
<evidence type="ECO:0000256" key="2">
    <source>
        <dbReference type="ARBA" id="ARBA00005568"/>
    </source>
</evidence>
<comment type="caution">
    <text evidence="8">The sequence shown here is derived from an EMBL/GenBank/DDBJ whole genome shotgun (WGS) entry which is preliminary data.</text>
</comment>
<feature type="binding site" evidence="6">
    <location>
        <position position="117"/>
    </location>
    <ligand>
        <name>Mg(2+)</name>
        <dbReference type="ChEBI" id="CHEBI:18420"/>
    </ligand>
</feature>
<evidence type="ECO:0000313" key="9">
    <source>
        <dbReference type="Proteomes" id="UP000234479"/>
    </source>
</evidence>
<gene>
    <name evidence="8" type="ORF">SGCZBJ_09580</name>
</gene>
<evidence type="ECO:0000259" key="7">
    <source>
        <dbReference type="Pfam" id="PF03328"/>
    </source>
</evidence>
<dbReference type="OrthoDB" id="9800547at2"/>
<keyword evidence="9" id="KW-1185">Reference proteome</keyword>
<accession>A0A2N5DKI5</accession>
<dbReference type="GO" id="GO:0016829">
    <property type="term" value="F:lyase activity"/>
    <property type="evidence" value="ECO:0007669"/>
    <property type="project" value="UniProtKB-KW"/>
</dbReference>
<dbReference type="InterPro" id="IPR040442">
    <property type="entry name" value="Pyrv_kinase-like_dom_sf"/>
</dbReference>
<name>A0A2N5DKI5_9CAUL</name>
<feature type="domain" description="HpcH/HpaI aldolase/citrate lyase" evidence="7">
    <location>
        <begin position="4"/>
        <end position="209"/>
    </location>
</feature>
<comment type="cofactor">
    <cofactor evidence="1">
        <name>Mg(2+)</name>
        <dbReference type="ChEBI" id="CHEBI:18420"/>
    </cofactor>
</comment>
<dbReference type="RefSeq" id="WP_101717771.1">
    <property type="nucleotide sequence ID" value="NZ_PJRS01000018.1"/>
</dbReference>
<dbReference type="InterPro" id="IPR015813">
    <property type="entry name" value="Pyrv/PenolPyrv_kinase-like_dom"/>
</dbReference>
<dbReference type="EMBL" id="PJRS01000018">
    <property type="protein sequence ID" value="PLR26579.1"/>
    <property type="molecule type" value="Genomic_DNA"/>
</dbReference>
<dbReference type="InterPro" id="IPR005000">
    <property type="entry name" value="Aldolase/citrate-lyase_domain"/>
</dbReference>
<feature type="binding site" evidence="5">
    <location>
        <position position="117"/>
    </location>
    <ligand>
        <name>substrate</name>
    </ligand>
</feature>
<evidence type="ECO:0000256" key="6">
    <source>
        <dbReference type="PIRSR" id="PIRSR015582-2"/>
    </source>
</evidence>
<dbReference type="Pfam" id="PF03328">
    <property type="entry name" value="HpcH_HpaI"/>
    <property type="match status" value="1"/>
</dbReference>
<keyword evidence="4 6" id="KW-0460">Magnesium</keyword>
<protein>
    <submittedName>
        <fullName evidence="8">CoA ester lyase</fullName>
    </submittedName>
</protein>
<dbReference type="AlphaFoldDB" id="A0A2N5DKI5"/>
<organism evidence="8 9">
    <name type="scientific">Caulobacter zeae</name>
    <dbReference type="NCBI Taxonomy" id="2055137"/>
    <lineage>
        <taxon>Bacteria</taxon>
        <taxon>Pseudomonadati</taxon>
        <taxon>Pseudomonadota</taxon>
        <taxon>Alphaproteobacteria</taxon>
        <taxon>Caulobacterales</taxon>
        <taxon>Caulobacteraceae</taxon>
        <taxon>Caulobacter</taxon>
    </lineage>
</organism>
<dbReference type="SUPFAM" id="SSF51621">
    <property type="entry name" value="Phosphoenolpyruvate/pyruvate domain"/>
    <property type="match status" value="1"/>
</dbReference>
<dbReference type="GO" id="GO:0006107">
    <property type="term" value="P:oxaloacetate metabolic process"/>
    <property type="evidence" value="ECO:0007669"/>
    <property type="project" value="TreeGrafter"/>
</dbReference>
<feature type="binding site" evidence="6">
    <location>
        <position position="143"/>
    </location>
    <ligand>
        <name>Mg(2+)</name>
        <dbReference type="ChEBI" id="CHEBI:18420"/>
    </ligand>
</feature>
<evidence type="ECO:0000256" key="5">
    <source>
        <dbReference type="PIRSR" id="PIRSR015582-1"/>
    </source>
</evidence>
<dbReference type="GO" id="GO:0000287">
    <property type="term" value="F:magnesium ion binding"/>
    <property type="evidence" value="ECO:0007669"/>
    <property type="project" value="TreeGrafter"/>
</dbReference>
<dbReference type="PANTHER" id="PTHR32308:SF0">
    <property type="entry name" value="HPCH_HPAI ALDOLASE_CITRATE LYASE DOMAIN-CONTAINING PROTEIN"/>
    <property type="match status" value="1"/>
</dbReference>
<dbReference type="Proteomes" id="UP000234479">
    <property type="component" value="Unassembled WGS sequence"/>
</dbReference>
<evidence type="ECO:0000256" key="4">
    <source>
        <dbReference type="ARBA" id="ARBA00022842"/>
    </source>
</evidence>
<dbReference type="PANTHER" id="PTHR32308">
    <property type="entry name" value="LYASE BETA SUBUNIT, PUTATIVE (AFU_ORTHOLOGUE AFUA_4G13030)-RELATED"/>
    <property type="match status" value="1"/>
</dbReference>